<evidence type="ECO:0000256" key="3">
    <source>
        <dbReference type="ARBA" id="ARBA00023237"/>
    </source>
</evidence>
<dbReference type="InterPro" id="IPR051544">
    <property type="entry name" value="TPS_OM_transporter"/>
</dbReference>
<evidence type="ECO:0000256" key="5">
    <source>
        <dbReference type="SAM" id="SignalP"/>
    </source>
</evidence>
<protein>
    <submittedName>
        <fullName evidence="8">ShlB/FhaC/HecB family hemolysin secretion/activation protein</fullName>
    </submittedName>
</protein>
<dbReference type="InterPro" id="IPR005565">
    <property type="entry name" value="Hemolysn_activator_HlyB_C"/>
</dbReference>
<evidence type="ECO:0000313" key="8">
    <source>
        <dbReference type="EMBL" id="QJB69605.1"/>
    </source>
</evidence>
<name>A0A6H2DNR7_9SPHN</name>
<keyword evidence="3" id="KW-0998">Cell outer membrane</keyword>
<keyword evidence="5" id="KW-0732">Signal</keyword>
<dbReference type="Proteomes" id="UP000501600">
    <property type="component" value="Chromosome"/>
</dbReference>
<evidence type="ECO:0000256" key="1">
    <source>
        <dbReference type="ARBA" id="ARBA00022452"/>
    </source>
</evidence>
<keyword evidence="1" id="KW-0472">Membrane</keyword>
<gene>
    <name evidence="8" type="ORF">HF685_10210</name>
</gene>
<dbReference type="GO" id="GO:0098046">
    <property type="term" value="C:type V protein secretion system complex"/>
    <property type="evidence" value="ECO:0007669"/>
    <property type="project" value="TreeGrafter"/>
</dbReference>
<evidence type="ECO:0000256" key="2">
    <source>
        <dbReference type="ARBA" id="ARBA00022692"/>
    </source>
</evidence>
<keyword evidence="2" id="KW-0812">Transmembrane</keyword>
<feature type="domain" description="Haemolysin activator HlyB C-terminal" evidence="6">
    <location>
        <begin position="237"/>
        <end position="553"/>
    </location>
</feature>
<sequence>MILIFPVSHGRGHRLRGPHQVLVAAVLFALAIVAPAPSHAQTPGNIAAPTRDELRPPSRSTPTQERSVKIEGGVERTSCPLAAPQYKDIRVQIDQVEFNNLQAVSPSELRETYAQYLGSSQPVGVICEIRDSAATLLRNRGYLAAIQVPTQRIENGTIRLEVLYAKVTAIRVRGDAGRSEKLIQSYLEKLTDTPLFNRFEAERYLLLSRDLPGYDIRMTLTPAGTGPGELVGEVTVSRTPYRIDLNVQNLAARDTGRWGGQIGGEVYGITGLGDRTYASFYTTAEFQEQQILQFGHDFRIGSDGLKVAGQFTYAWTEPDIGAAAGAARIKAETLFASVEASYPLIRRQSASLQVAAGLEFIDQDIRFIGPLTRDRLRVGFVRLDGEAIDFRGGQSPNWRLRGSLEFRQGLDIFGASKRCDIICLFTRTPPSRFDGDPTSSVVRFEGEGELAISDDLSFYVRPMAQYAFDRVFSFEEFSGGNYTIGRGYDPGVITGEDGAAIQFELRAARYKPFKKSDVTVQPFVFADAAWAWDDSRNAANDPHRLLSVGGGVRSNLSDRFRLDLTVAAPTRRAGLQPRKGPVRFLLSLTAKLLPWR</sequence>
<proteinExistence type="predicted"/>
<feature type="domain" description="Polypeptide-transport-associated ShlB-type" evidence="7">
    <location>
        <begin position="92"/>
        <end position="163"/>
    </location>
</feature>
<feature type="region of interest" description="Disordered" evidence="4">
    <location>
        <begin position="39"/>
        <end position="66"/>
    </location>
</feature>
<evidence type="ECO:0000259" key="7">
    <source>
        <dbReference type="Pfam" id="PF08479"/>
    </source>
</evidence>
<dbReference type="PANTHER" id="PTHR34597:SF6">
    <property type="entry name" value="BLR6126 PROTEIN"/>
    <property type="match status" value="1"/>
</dbReference>
<dbReference type="GO" id="GO:0008320">
    <property type="term" value="F:protein transmembrane transporter activity"/>
    <property type="evidence" value="ECO:0007669"/>
    <property type="project" value="TreeGrafter"/>
</dbReference>
<dbReference type="Gene3D" id="2.40.160.50">
    <property type="entry name" value="membrane protein fhac: a member of the omp85/tpsb transporter family"/>
    <property type="match status" value="1"/>
</dbReference>
<dbReference type="Pfam" id="PF08479">
    <property type="entry name" value="POTRA_2"/>
    <property type="match status" value="1"/>
</dbReference>
<dbReference type="PANTHER" id="PTHR34597">
    <property type="entry name" value="SLR1661 PROTEIN"/>
    <property type="match status" value="1"/>
</dbReference>
<dbReference type="Pfam" id="PF03865">
    <property type="entry name" value="ShlB"/>
    <property type="match status" value="1"/>
</dbReference>
<dbReference type="EMBL" id="CP051217">
    <property type="protein sequence ID" value="QJB69605.1"/>
    <property type="molecule type" value="Genomic_DNA"/>
</dbReference>
<dbReference type="InterPro" id="IPR013686">
    <property type="entry name" value="Polypept-transport_assoc_ShlB"/>
</dbReference>
<feature type="signal peptide" evidence="5">
    <location>
        <begin position="1"/>
        <end position="40"/>
    </location>
</feature>
<dbReference type="KEGG" id="phao:HF685_10210"/>
<dbReference type="Gene3D" id="3.10.20.310">
    <property type="entry name" value="membrane protein fhac"/>
    <property type="match status" value="1"/>
</dbReference>
<dbReference type="AlphaFoldDB" id="A0A6H2DNR7"/>
<reference evidence="8 9" key="1">
    <citation type="submission" date="2020-04" db="EMBL/GenBank/DDBJ databases">
        <title>Genome sequence for Sphingorhabdus sp. strain M1.</title>
        <authorList>
            <person name="Park S.-J."/>
        </authorList>
    </citation>
    <scope>NUCLEOTIDE SEQUENCE [LARGE SCALE GENOMIC DNA]</scope>
    <source>
        <strain evidence="8 9">JK6</strain>
    </source>
</reference>
<feature type="chain" id="PRO_5026206869" evidence="5">
    <location>
        <begin position="41"/>
        <end position="596"/>
    </location>
</feature>
<keyword evidence="9" id="KW-1185">Reference proteome</keyword>
<evidence type="ECO:0000313" key="9">
    <source>
        <dbReference type="Proteomes" id="UP000501600"/>
    </source>
</evidence>
<dbReference type="GO" id="GO:0046819">
    <property type="term" value="P:protein secretion by the type V secretion system"/>
    <property type="evidence" value="ECO:0007669"/>
    <property type="project" value="TreeGrafter"/>
</dbReference>
<organism evidence="8 9">
    <name type="scientific">Parasphingorhabdus halotolerans</name>
    <dbReference type="NCBI Taxonomy" id="2725558"/>
    <lineage>
        <taxon>Bacteria</taxon>
        <taxon>Pseudomonadati</taxon>
        <taxon>Pseudomonadota</taxon>
        <taxon>Alphaproteobacteria</taxon>
        <taxon>Sphingomonadales</taxon>
        <taxon>Sphingomonadaceae</taxon>
        <taxon>Parasphingorhabdus</taxon>
    </lineage>
</organism>
<evidence type="ECO:0000259" key="6">
    <source>
        <dbReference type="Pfam" id="PF03865"/>
    </source>
</evidence>
<accession>A0A6H2DNR7</accession>
<evidence type="ECO:0000256" key="4">
    <source>
        <dbReference type="SAM" id="MobiDB-lite"/>
    </source>
</evidence>
<keyword evidence="1" id="KW-1134">Transmembrane beta strand</keyword>